<dbReference type="Gene3D" id="3.30.980.10">
    <property type="entry name" value="Threonyl-trna Synthetase, Chain A, domain 2"/>
    <property type="match status" value="1"/>
</dbReference>
<keyword evidence="9" id="KW-0175">Coiled coil</keyword>
<comment type="similarity">
    <text evidence="3">Belongs to the class-II aminoacyl-tRNA synthetase family. Alax-L subfamily.</text>
</comment>
<dbReference type="GO" id="GO:0006450">
    <property type="term" value="P:regulation of translational fidelity"/>
    <property type="evidence" value="ECO:0000318"/>
    <property type="project" value="GO_Central"/>
</dbReference>
<dbReference type="InterPro" id="IPR051335">
    <property type="entry name" value="Alanyl-tRNA_Editing_Enzymes"/>
</dbReference>
<dbReference type="FunFam" id="3.30.980.10:FF:000007">
    <property type="entry name" value="alanyl-tRNA editing protein Aarsd1"/>
    <property type="match status" value="1"/>
</dbReference>
<dbReference type="InterPro" id="IPR009000">
    <property type="entry name" value="Transl_B-barrel_sf"/>
</dbReference>
<dbReference type="GO" id="GO:0006412">
    <property type="term" value="P:translation"/>
    <property type="evidence" value="ECO:0007669"/>
    <property type="project" value="UniProtKB-KW"/>
</dbReference>
<dbReference type="Gene3D" id="2.40.30.130">
    <property type="match status" value="1"/>
</dbReference>
<evidence type="ECO:0000313" key="12">
    <source>
        <dbReference type="Proteomes" id="UP000009022"/>
    </source>
</evidence>
<dbReference type="HOGENOM" id="CLU_004485_7_0_1"/>
<dbReference type="AlphaFoldDB" id="B3RQ03"/>
<dbReference type="InterPro" id="IPR012947">
    <property type="entry name" value="tRNA_SAD"/>
</dbReference>
<dbReference type="STRING" id="10228.B3RQ03"/>
<dbReference type="GO" id="GO:0046872">
    <property type="term" value="F:metal ion binding"/>
    <property type="evidence" value="ECO:0007669"/>
    <property type="project" value="UniProtKB-KW"/>
</dbReference>
<comment type="cofactor">
    <cofactor evidence="1">
        <name>Zn(2+)</name>
        <dbReference type="ChEBI" id="CHEBI:29105"/>
    </cofactor>
</comment>
<evidence type="ECO:0000256" key="3">
    <source>
        <dbReference type="ARBA" id="ARBA00008429"/>
    </source>
</evidence>
<dbReference type="PANTHER" id="PTHR43462:SF1">
    <property type="entry name" value="ALANYL-TRNA EDITING PROTEIN AARSD1"/>
    <property type="match status" value="1"/>
</dbReference>
<sequence length="398" mass="44189">MAWECQRSPYLRQFESKVVSCTPAKLEGKNGFDVVLEDTILFPAGGGQPDDRGTINEVPVHDVRRDGSKAVHFTEKSLEVDANAHIVVDWNRRFDHMQQHTGQHLITAVFENRYGYKTLSWNLGKVKSSIELSCKSMTQEEIDCAELEINKAIKANTPVSVHLYEKDDPGLEKIRSRGIPDDFAGPVRVVEIENIDANTCCGTHLANLSHLQMIKLLHTEPTRGCTRIHFLAGNRVMNTLCSMINTERKLTQILSCGPEDHVDQVQKLQKTAKSSQKAARNYLREIATLEAEKFNNTSDLVLCVHREDGDMDFLNVINSKIRNKNAIIFLSVGSNSTGGQFLLTGPPSLIDKIGPSVAERLQGKGGGKKGRYQGKAKAFNKITDVQEFVKNSAVADSS</sequence>
<dbReference type="SUPFAM" id="SSF50447">
    <property type="entry name" value="Translation proteins"/>
    <property type="match status" value="1"/>
</dbReference>
<feature type="coiled-coil region" evidence="9">
    <location>
        <begin position="265"/>
        <end position="292"/>
    </location>
</feature>
<dbReference type="OMA" id="KYDTTSW"/>
<evidence type="ECO:0000259" key="10">
    <source>
        <dbReference type="SMART" id="SM00863"/>
    </source>
</evidence>
<dbReference type="FunCoup" id="B3RQ03">
    <property type="interactions" value="1086"/>
</dbReference>
<dbReference type="FunFam" id="2.40.30.130:FF:000003">
    <property type="entry name" value="alanyl-tRNA editing protein Aarsd1"/>
    <property type="match status" value="1"/>
</dbReference>
<dbReference type="GO" id="GO:0005524">
    <property type="term" value="F:ATP binding"/>
    <property type="evidence" value="ECO:0007669"/>
    <property type="project" value="InterPro"/>
</dbReference>
<keyword evidence="6" id="KW-0862">Zinc</keyword>
<keyword evidence="4" id="KW-0963">Cytoplasm</keyword>
<dbReference type="KEGG" id="tad:TRIADDRAFT_20746"/>
<proteinExistence type="inferred from homology"/>
<dbReference type="SUPFAM" id="SSF55186">
    <property type="entry name" value="ThrRS/AlaRS common domain"/>
    <property type="match status" value="1"/>
</dbReference>
<comment type="subcellular location">
    <subcellularLocation>
        <location evidence="2">Cytoplasm</location>
    </subcellularLocation>
</comment>
<dbReference type="SMART" id="SM00863">
    <property type="entry name" value="tRNA_SAD"/>
    <property type="match status" value="1"/>
</dbReference>
<dbReference type="OrthoDB" id="288942at2759"/>
<evidence type="ECO:0000256" key="6">
    <source>
        <dbReference type="ARBA" id="ARBA00022833"/>
    </source>
</evidence>
<keyword evidence="12" id="KW-1185">Reference proteome</keyword>
<dbReference type="RefSeq" id="XP_002109566.1">
    <property type="nucleotide sequence ID" value="XM_002109530.1"/>
</dbReference>
<comment type="function">
    <text evidence="8">Functions in trans to edit the amino acid moiety from incorrectly charged tRNA(Ala).</text>
</comment>
<evidence type="ECO:0000256" key="9">
    <source>
        <dbReference type="SAM" id="Coils"/>
    </source>
</evidence>
<evidence type="ECO:0000256" key="2">
    <source>
        <dbReference type="ARBA" id="ARBA00004496"/>
    </source>
</evidence>
<dbReference type="GeneID" id="6750781"/>
<dbReference type="CTD" id="6750781"/>
<evidence type="ECO:0000256" key="4">
    <source>
        <dbReference type="ARBA" id="ARBA00022490"/>
    </source>
</evidence>
<dbReference type="Pfam" id="PF07973">
    <property type="entry name" value="tRNA_SAD"/>
    <property type="match status" value="1"/>
</dbReference>
<evidence type="ECO:0000313" key="11">
    <source>
        <dbReference type="EMBL" id="EDV27732.1"/>
    </source>
</evidence>
<evidence type="ECO:0000256" key="7">
    <source>
        <dbReference type="ARBA" id="ARBA00022917"/>
    </source>
</evidence>
<feature type="domain" description="Threonyl/alanyl tRNA synthetase SAD" evidence="10">
    <location>
        <begin position="187"/>
        <end position="229"/>
    </location>
</feature>
<dbReference type="GO" id="GO:0005737">
    <property type="term" value="C:cytoplasm"/>
    <property type="evidence" value="ECO:0007669"/>
    <property type="project" value="UniProtKB-SubCell"/>
</dbReference>
<gene>
    <name evidence="11" type="ORF">TRIADDRAFT_20746</name>
</gene>
<reference evidence="11 12" key="1">
    <citation type="journal article" date="2008" name="Nature">
        <title>The Trichoplax genome and the nature of placozoans.</title>
        <authorList>
            <person name="Srivastava M."/>
            <person name="Begovic E."/>
            <person name="Chapman J."/>
            <person name="Putnam N.H."/>
            <person name="Hellsten U."/>
            <person name="Kawashima T."/>
            <person name="Kuo A."/>
            <person name="Mitros T."/>
            <person name="Salamov A."/>
            <person name="Carpenter M.L."/>
            <person name="Signorovitch A.Y."/>
            <person name="Moreno M.A."/>
            <person name="Kamm K."/>
            <person name="Grimwood J."/>
            <person name="Schmutz J."/>
            <person name="Shapiro H."/>
            <person name="Grigoriev I.V."/>
            <person name="Buss L.W."/>
            <person name="Schierwater B."/>
            <person name="Dellaporta S.L."/>
            <person name="Rokhsar D.S."/>
        </authorList>
    </citation>
    <scope>NUCLEOTIDE SEQUENCE [LARGE SCALE GENOMIC DNA]</scope>
    <source>
        <strain evidence="11 12">Grell-BS-1999</strain>
    </source>
</reference>
<keyword evidence="7" id="KW-0648">Protein biosynthesis</keyword>
<dbReference type="eggNOG" id="KOG2105">
    <property type="taxonomic scope" value="Eukaryota"/>
</dbReference>
<dbReference type="GO" id="GO:0002196">
    <property type="term" value="F:Ser-tRNA(Ala) deacylase activity"/>
    <property type="evidence" value="ECO:0000318"/>
    <property type="project" value="GO_Central"/>
</dbReference>
<name>B3RQ03_TRIAD</name>
<evidence type="ECO:0000256" key="8">
    <source>
        <dbReference type="ARBA" id="ARBA00053555"/>
    </source>
</evidence>
<protein>
    <recommendedName>
        <fullName evidence="10">Threonyl/alanyl tRNA synthetase SAD domain-containing protein</fullName>
    </recommendedName>
</protein>
<dbReference type="InterPro" id="IPR018163">
    <property type="entry name" value="Thr/Ala-tRNA-synth_IIc_edit"/>
</dbReference>
<dbReference type="Proteomes" id="UP000009022">
    <property type="component" value="Unassembled WGS sequence"/>
</dbReference>
<evidence type="ECO:0000256" key="5">
    <source>
        <dbReference type="ARBA" id="ARBA00022723"/>
    </source>
</evidence>
<keyword evidence="5" id="KW-0479">Metal-binding</keyword>
<dbReference type="PANTHER" id="PTHR43462">
    <property type="entry name" value="ALANYL-TRNA EDITING PROTEIN"/>
    <property type="match status" value="1"/>
</dbReference>
<dbReference type="EMBL" id="DS985242">
    <property type="protein sequence ID" value="EDV27732.1"/>
    <property type="molecule type" value="Genomic_DNA"/>
</dbReference>
<accession>B3RQ03</accession>
<dbReference type="GO" id="GO:0043039">
    <property type="term" value="P:tRNA aminoacylation"/>
    <property type="evidence" value="ECO:0007669"/>
    <property type="project" value="InterPro"/>
</dbReference>
<evidence type="ECO:0000256" key="1">
    <source>
        <dbReference type="ARBA" id="ARBA00001947"/>
    </source>
</evidence>
<organism evidence="11 12">
    <name type="scientific">Trichoplax adhaerens</name>
    <name type="common">Trichoplax reptans</name>
    <dbReference type="NCBI Taxonomy" id="10228"/>
    <lineage>
        <taxon>Eukaryota</taxon>
        <taxon>Metazoa</taxon>
        <taxon>Placozoa</taxon>
        <taxon>Uniplacotomia</taxon>
        <taxon>Trichoplacea</taxon>
        <taxon>Trichoplacidae</taxon>
        <taxon>Trichoplax</taxon>
    </lineage>
</organism>
<dbReference type="PhylomeDB" id="B3RQ03"/>
<dbReference type="InParanoid" id="B3RQ03"/>
<dbReference type="GO" id="GO:0004812">
    <property type="term" value="F:aminoacyl-tRNA ligase activity"/>
    <property type="evidence" value="ECO:0007669"/>
    <property type="project" value="InterPro"/>
</dbReference>